<organism evidence="3 4">
    <name type="scientific">Ornithinimicrobium faecis</name>
    <dbReference type="NCBI Taxonomy" id="2934158"/>
    <lineage>
        <taxon>Bacteria</taxon>
        <taxon>Bacillati</taxon>
        <taxon>Actinomycetota</taxon>
        <taxon>Actinomycetes</taxon>
        <taxon>Micrococcales</taxon>
        <taxon>Ornithinimicrobiaceae</taxon>
        <taxon>Ornithinimicrobium</taxon>
    </lineage>
</organism>
<dbReference type="SUPFAM" id="SSF53335">
    <property type="entry name" value="S-adenosyl-L-methionine-dependent methyltransferases"/>
    <property type="match status" value="1"/>
</dbReference>
<dbReference type="Proteomes" id="UP001056455">
    <property type="component" value="Chromosome"/>
</dbReference>
<feature type="compositionally biased region" description="Pro residues" evidence="1">
    <location>
        <begin position="17"/>
        <end position="32"/>
    </location>
</feature>
<evidence type="ECO:0000259" key="2">
    <source>
        <dbReference type="Pfam" id="PF13649"/>
    </source>
</evidence>
<dbReference type="RefSeq" id="WP_252595456.1">
    <property type="nucleotide sequence ID" value="NZ_CP099489.1"/>
</dbReference>
<dbReference type="PANTHER" id="PTHR45128">
    <property type="entry name" value="METHYLTRANSFERASE TYPE 11"/>
    <property type="match status" value="1"/>
</dbReference>
<dbReference type="EMBL" id="CP099489">
    <property type="protein sequence ID" value="USQ81920.1"/>
    <property type="molecule type" value="Genomic_DNA"/>
</dbReference>
<name>A0ABY4Z058_9MICO</name>
<keyword evidence="3" id="KW-0489">Methyltransferase</keyword>
<gene>
    <name evidence="3" type="ORF">NF556_09855</name>
</gene>
<evidence type="ECO:0000313" key="4">
    <source>
        <dbReference type="Proteomes" id="UP001056455"/>
    </source>
</evidence>
<dbReference type="Gene3D" id="1.10.10.10">
    <property type="entry name" value="Winged helix-like DNA-binding domain superfamily/Winged helix DNA-binding domain"/>
    <property type="match status" value="1"/>
</dbReference>
<dbReference type="Pfam" id="PF13649">
    <property type="entry name" value="Methyltransf_25"/>
    <property type="match status" value="1"/>
</dbReference>
<dbReference type="InterPro" id="IPR041698">
    <property type="entry name" value="Methyltransf_25"/>
</dbReference>
<evidence type="ECO:0000313" key="3">
    <source>
        <dbReference type="EMBL" id="USQ81920.1"/>
    </source>
</evidence>
<sequence length="367" mass="39341">MTTLSTPTPATDHTPRPDPTSAPAPTPAPEGPTLPQQAGALLGHVAGYMASHIIEMGLNAGLIRALGEQPSLNPEQLADLLDLDDFYTSVWCRGAFGAGVLERSGDGYQLAPHLATLLLDTTSPAYVGGIFPLIQRPEMFGRFAESLPTGERMWWDDTSPEWIRAVAGTGGPFYTRLIPGGLGQVPGLAERLAGGATIVDSACGAGTGVIRLAEHYPGCRITGVDGDPHSVERARERVLAAGLTDRVQVLCQPLEEMHLPEPAALVVNNISMHECRDIDQVTQRVRATLEPGGWFVISDFPFPESDDGLRSVPGRIMSGIQFFEAQIDDQLLPRSAYDDLLTRHGFADLGTVGLTPMHALTWGRRPA</sequence>
<feature type="region of interest" description="Disordered" evidence="1">
    <location>
        <begin position="1"/>
        <end position="37"/>
    </location>
</feature>
<dbReference type="InterPro" id="IPR029063">
    <property type="entry name" value="SAM-dependent_MTases_sf"/>
</dbReference>
<evidence type="ECO:0000256" key="1">
    <source>
        <dbReference type="SAM" id="MobiDB-lite"/>
    </source>
</evidence>
<accession>A0ABY4Z058</accession>
<dbReference type="InterPro" id="IPR053173">
    <property type="entry name" value="SAM-binding_MTase"/>
</dbReference>
<dbReference type="GO" id="GO:0032259">
    <property type="term" value="P:methylation"/>
    <property type="evidence" value="ECO:0007669"/>
    <property type="project" value="UniProtKB-KW"/>
</dbReference>
<dbReference type="Gene3D" id="3.40.50.150">
    <property type="entry name" value="Vaccinia Virus protein VP39"/>
    <property type="match status" value="1"/>
</dbReference>
<proteinExistence type="predicted"/>
<dbReference type="InterPro" id="IPR036388">
    <property type="entry name" value="WH-like_DNA-bd_sf"/>
</dbReference>
<reference evidence="3" key="1">
    <citation type="submission" date="2022-06" db="EMBL/GenBank/DDBJ databases">
        <title>Ornithinimicrobium HY1793.</title>
        <authorList>
            <person name="Huang Y."/>
        </authorList>
    </citation>
    <scope>NUCLEOTIDE SEQUENCE</scope>
    <source>
        <strain evidence="3">HY1793</strain>
    </source>
</reference>
<keyword evidence="4" id="KW-1185">Reference proteome</keyword>
<feature type="compositionally biased region" description="Polar residues" evidence="1">
    <location>
        <begin position="1"/>
        <end position="11"/>
    </location>
</feature>
<dbReference type="GO" id="GO:0008168">
    <property type="term" value="F:methyltransferase activity"/>
    <property type="evidence" value="ECO:0007669"/>
    <property type="project" value="UniProtKB-KW"/>
</dbReference>
<keyword evidence="3" id="KW-0808">Transferase</keyword>
<dbReference type="PANTHER" id="PTHR45128:SF1">
    <property type="entry name" value="S-ADENOSYLMETHIONINE-DEPENDENT METHYLTRANSFERASE RV2258C"/>
    <property type="match status" value="1"/>
</dbReference>
<feature type="domain" description="Methyltransferase" evidence="2">
    <location>
        <begin position="198"/>
        <end position="293"/>
    </location>
</feature>
<protein>
    <submittedName>
        <fullName evidence="3">Methyltransferase domain-containing protein</fullName>
    </submittedName>
</protein>
<dbReference type="CDD" id="cd02440">
    <property type="entry name" value="AdoMet_MTases"/>
    <property type="match status" value="1"/>
</dbReference>